<dbReference type="PROSITE" id="PS50240">
    <property type="entry name" value="TRYPSIN_DOM"/>
    <property type="match status" value="1"/>
</dbReference>
<dbReference type="InterPro" id="IPR033116">
    <property type="entry name" value="TRYPSIN_SER"/>
</dbReference>
<dbReference type="InterPro" id="IPR001254">
    <property type="entry name" value="Trypsin_dom"/>
</dbReference>
<dbReference type="PROSITE" id="PS00134">
    <property type="entry name" value="TRYPSIN_HIS"/>
    <property type="match status" value="1"/>
</dbReference>
<keyword evidence="3" id="KW-0720">Serine protease</keyword>
<sequence length="443" mass="49738">MSSVTVLRYAQVQQADLGTDMLPRSVDGLVTPLLSAAQLLLRNGPMDFLMVQMVSLMVQMKIHFSETNFSTATQEVIFIHLNVSHKEIEHNFLGVQPYEDLPNLLENKVCPSICYNIALCPSTMENFRTRSETLYKICGWEKKIFQVCCSDDISKRNEFINAANGNTQLLLSRFTDLFRLSSISQPGCGSRYFLPENSPFKPVAGGTNTGYTFPWMLTIFTAYGRTHLCGGTVIDDRHILTAAHCFDGRSLNPQDFIIEIGEINLLTIGRRHEIQEIRLHEDYVPRYHYNDIAIIRLAQSLGSDSEAVCILEEDNLQGGNRVTALGWGRLSFGGRKPNILQVAERIPVVETRMCNVMYQRVSNVAFPKGITEDFICAGREDGGLDACPGDSGGPLLYEFAWNHFVLVGIVSFGYQCALPNFPGVYTRVSSFLPWITQYIENEI</sequence>
<evidence type="ECO:0000313" key="5">
    <source>
        <dbReference type="EMBL" id="GIX78734.1"/>
    </source>
</evidence>
<comment type="similarity">
    <text evidence="2">Belongs to the peptidase S1 family. CLIP subfamily.</text>
</comment>
<gene>
    <name evidence="5" type="ORF">CDAR_554731</name>
</gene>
<dbReference type="PANTHER" id="PTHR24252">
    <property type="entry name" value="ACROSIN-RELATED"/>
    <property type="match status" value="1"/>
</dbReference>
<dbReference type="InterPro" id="IPR018114">
    <property type="entry name" value="TRYPSIN_HIS"/>
</dbReference>
<dbReference type="Proteomes" id="UP001054837">
    <property type="component" value="Unassembled WGS sequence"/>
</dbReference>
<dbReference type="PROSITE" id="PS00135">
    <property type="entry name" value="TRYPSIN_SER"/>
    <property type="match status" value="1"/>
</dbReference>
<dbReference type="GO" id="GO:0004252">
    <property type="term" value="F:serine-type endopeptidase activity"/>
    <property type="evidence" value="ECO:0007669"/>
    <property type="project" value="InterPro"/>
</dbReference>
<dbReference type="CDD" id="cd00190">
    <property type="entry name" value="Tryp_SPc"/>
    <property type="match status" value="1"/>
</dbReference>
<keyword evidence="1" id="KW-1015">Disulfide bond</keyword>
<dbReference type="InterPro" id="IPR009003">
    <property type="entry name" value="Peptidase_S1_PA"/>
</dbReference>
<evidence type="ECO:0000259" key="4">
    <source>
        <dbReference type="PROSITE" id="PS50240"/>
    </source>
</evidence>
<keyword evidence="3" id="KW-0645">Protease</keyword>
<name>A0AAV4N5P6_9ARAC</name>
<dbReference type="Gene3D" id="2.40.10.10">
    <property type="entry name" value="Trypsin-like serine proteases"/>
    <property type="match status" value="2"/>
</dbReference>
<evidence type="ECO:0000313" key="6">
    <source>
        <dbReference type="Proteomes" id="UP001054837"/>
    </source>
</evidence>
<dbReference type="AlphaFoldDB" id="A0AAV4N5P6"/>
<dbReference type="PANTHER" id="PTHR24252:SF7">
    <property type="entry name" value="HYALIN"/>
    <property type="match status" value="1"/>
</dbReference>
<accession>A0AAV4N5P6</accession>
<proteinExistence type="inferred from homology"/>
<keyword evidence="6" id="KW-1185">Reference proteome</keyword>
<dbReference type="FunFam" id="2.40.10.10:FF:000068">
    <property type="entry name" value="transmembrane protease serine 2"/>
    <property type="match status" value="1"/>
</dbReference>
<comment type="caution">
    <text evidence="5">The sequence shown here is derived from an EMBL/GenBank/DDBJ whole genome shotgun (WGS) entry which is preliminary data.</text>
</comment>
<dbReference type="PRINTS" id="PR00722">
    <property type="entry name" value="CHYMOTRYPSIN"/>
</dbReference>
<feature type="domain" description="Peptidase S1" evidence="4">
    <location>
        <begin position="203"/>
        <end position="440"/>
    </location>
</feature>
<reference evidence="5 6" key="1">
    <citation type="submission" date="2021-06" db="EMBL/GenBank/DDBJ databases">
        <title>Caerostris darwini draft genome.</title>
        <authorList>
            <person name="Kono N."/>
            <person name="Arakawa K."/>
        </authorList>
    </citation>
    <scope>NUCLEOTIDE SEQUENCE [LARGE SCALE GENOMIC DNA]</scope>
</reference>
<dbReference type="SMART" id="SM00020">
    <property type="entry name" value="Tryp_SPc"/>
    <property type="match status" value="1"/>
</dbReference>
<dbReference type="InterPro" id="IPR001314">
    <property type="entry name" value="Peptidase_S1A"/>
</dbReference>
<keyword evidence="3" id="KW-0378">Hydrolase</keyword>
<protein>
    <submittedName>
        <fullName evidence="5">Clotting factor B</fullName>
    </submittedName>
</protein>
<evidence type="ECO:0000256" key="1">
    <source>
        <dbReference type="ARBA" id="ARBA00023157"/>
    </source>
</evidence>
<organism evidence="5 6">
    <name type="scientific">Caerostris darwini</name>
    <dbReference type="NCBI Taxonomy" id="1538125"/>
    <lineage>
        <taxon>Eukaryota</taxon>
        <taxon>Metazoa</taxon>
        <taxon>Ecdysozoa</taxon>
        <taxon>Arthropoda</taxon>
        <taxon>Chelicerata</taxon>
        <taxon>Arachnida</taxon>
        <taxon>Araneae</taxon>
        <taxon>Araneomorphae</taxon>
        <taxon>Entelegynae</taxon>
        <taxon>Araneoidea</taxon>
        <taxon>Araneidae</taxon>
        <taxon>Caerostris</taxon>
    </lineage>
</organism>
<dbReference type="SUPFAM" id="SSF50494">
    <property type="entry name" value="Trypsin-like serine proteases"/>
    <property type="match status" value="1"/>
</dbReference>
<evidence type="ECO:0000256" key="3">
    <source>
        <dbReference type="RuleBase" id="RU363034"/>
    </source>
</evidence>
<dbReference type="GO" id="GO:0006508">
    <property type="term" value="P:proteolysis"/>
    <property type="evidence" value="ECO:0007669"/>
    <property type="project" value="UniProtKB-KW"/>
</dbReference>
<evidence type="ECO:0000256" key="2">
    <source>
        <dbReference type="ARBA" id="ARBA00024195"/>
    </source>
</evidence>
<dbReference type="Pfam" id="PF00089">
    <property type="entry name" value="Trypsin"/>
    <property type="match status" value="1"/>
</dbReference>
<dbReference type="InterPro" id="IPR043504">
    <property type="entry name" value="Peptidase_S1_PA_chymotrypsin"/>
</dbReference>
<dbReference type="EMBL" id="BPLQ01001125">
    <property type="protein sequence ID" value="GIX78734.1"/>
    <property type="molecule type" value="Genomic_DNA"/>
</dbReference>
<dbReference type="FunFam" id="2.40.10.10:FF:000002">
    <property type="entry name" value="Transmembrane protease serine"/>
    <property type="match status" value="1"/>
</dbReference>